<reference evidence="1 2" key="1">
    <citation type="journal article" date="2017" name="PLoS ONE">
        <title>The Complete Genome Sequence of a Second Distinct Betabaculovirus from the True Armyworm, Mythimna unipuncta.</title>
        <authorList>
            <person name="Harrison R.L."/>
            <person name="Rowley D.L."/>
            <person name="Mowery J."/>
            <person name="Bauchan G.R."/>
            <person name="Theilmann D.A."/>
            <person name="Rohrmann G.F."/>
            <person name="Erlandson M.A."/>
        </authorList>
    </citation>
    <scope>NUCLEOTIDE SEQUENCE [LARGE SCALE GENOMIC DNA]</scope>
    <source>
        <strain evidence="1">MyunGV#8</strain>
    </source>
</reference>
<organism evidence="1 2">
    <name type="scientific">Betabaculovirus altermyunipunctae</name>
    <dbReference type="NCBI Taxonomy" id="3051996"/>
    <lineage>
        <taxon>Viruses</taxon>
        <taxon>Viruses incertae sedis</taxon>
        <taxon>Naldaviricetes</taxon>
        <taxon>Lefavirales</taxon>
        <taxon>Baculoviridae</taxon>
        <taxon>Betabaculovirus</taxon>
    </lineage>
</organism>
<accession>A0A1S5YE24</accession>
<evidence type="ECO:0000313" key="2">
    <source>
        <dbReference type="Proteomes" id="UP000203651"/>
    </source>
</evidence>
<name>A0A1S5YE24_9BBAC</name>
<sequence length="67" mass="7732">MSSQTSLIFKHNVFLINSSDKIFLDGIKYVGEDSPGRFIYQNLTTKELFTLPFKKPQADLPIAQIYY</sequence>
<dbReference type="Proteomes" id="UP000203651">
    <property type="component" value="Segment"/>
</dbReference>
<evidence type="ECO:0000313" key="1">
    <source>
        <dbReference type="EMBL" id="AQQ80411.1"/>
    </source>
</evidence>
<dbReference type="RefSeq" id="YP_009345863.1">
    <property type="nucleotide sequence ID" value="NC_033780.2"/>
</dbReference>
<keyword evidence="2" id="KW-1185">Reference proteome</keyword>
<dbReference type="GeneID" id="39105823"/>
<proteinExistence type="predicted"/>
<protein>
    <submittedName>
        <fullName evidence="1">ORF145</fullName>
    </submittedName>
</protein>
<dbReference type="EMBL" id="KX855660">
    <property type="protein sequence ID" value="AQQ80411.1"/>
    <property type="molecule type" value="Genomic_DNA"/>
</dbReference>
<dbReference type="KEGG" id="vg:39105823"/>